<dbReference type="PROSITE" id="PS01124">
    <property type="entry name" value="HTH_ARAC_FAMILY_2"/>
    <property type="match status" value="1"/>
</dbReference>
<evidence type="ECO:0000259" key="7">
    <source>
        <dbReference type="PROSITE" id="PS50109"/>
    </source>
</evidence>
<dbReference type="SUPFAM" id="SSF47384">
    <property type="entry name" value="Homodimeric domain of signal transducing histidine kinase"/>
    <property type="match status" value="1"/>
</dbReference>
<dbReference type="Gene3D" id="2.130.10.10">
    <property type="entry name" value="YVTN repeat-like/Quinoprotein amine dehydrogenase"/>
    <property type="match status" value="2"/>
</dbReference>
<dbReference type="Gene3D" id="1.10.287.130">
    <property type="match status" value="1"/>
</dbReference>
<name>A0A0F9TFG1_9ZZZZ</name>
<dbReference type="InterPro" id="IPR005467">
    <property type="entry name" value="His_kinase_dom"/>
</dbReference>
<dbReference type="PROSITE" id="PS50109">
    <property type="entry name" value="HIS_KIN"/>
    <property type="match status" value="1"/>
</dbReference>
<keyword evidence="5" id="KW-1133">Transmembrane helix</keyword>
<dbReference type="InterPro" id="IPR011110">
    <property type="entry name" value="Reg_prop"/>
</dbReference>
<dbReference type="InterPro" id="IPR003594">
    <property type="entry name" value="HATPase_dom"/>
</dbReference>
<dbReference type="InterPro" id="IPR036890">
    <property type="entry name" value="HATPase_C_sf"/>
</dbReference>
<keyword evidence="1" id="KW-0597">Phosphoprotein</keyword>
<keyword evidence="5" id="KW-0812">Transmembrane</keyword>
<proteinExistence type="predicted"/>
<evidence type="ECO:0000256" key="4">
    <source>
        <dbReference type="ARBA" id="ARBA00023163"/>
    </source>
</evidence>
<dbReference type="PANTHER" id="PTHR43547">
    <property type="entry name" value="TWO-COMPONENT HISTIDINE KINASE"/>
    <property type="match status" value="1"/>
</dbReference>
<accession>A0A0F9TFG1</accession>
<dbReference type="GO" id="GO:0000155">
    <property type="term" value="F:phosphorelay sensor kinase activity"/>
    <property type="evidence" value="ECO:0007669"/>
    <property type="project" value="InterPro"/>
</dbReference>
<feature type="domain" description="Response regulatory" evidence="8">
    <location>
        <begin position="1109"/>
        <end position="1224"/>
    </location>
</feature>
<dbReference type="Pfam" id="PF12833">
    <property type="entry name" value="HTH_18"/>
    <property type="match status" value="1"/>
</dbReference>
<dbReference type="PANTHER" id="PTHR43547:SF2">
    <property type="entry name" value="HYBRID SIGNAL TRANSDUCTION HISTIDINE KINASE C"/>
    <property type="match status" value="1"/>
</dbReference>
<dbReference type="PROSITE" id="PS00041">
    <property type="entry name" value="HTH_ARAC_FAMILY_1"/>
    <property type="match status" value="1"/>
</dbReference>
<evidence type="ECO:0000259" key="8">
    <source>
        <dbReference type="PROSITE" id="PS50110"/>
    </source>
</evidence>
<feature type="transmembrane region" description="Helical" evidence="5">
    <location>
        <begin position="798"/>
        <end position="823"/>
    </location>
</feature>
<dbReference type="SMART" id="SM00342">
    <property type="entry name" value="HTH_ARAC"/>
    <property type="match status" value="1"/>
</dbReference>
<feature type="domain" description="HTH araC/xylS-type" evidence="6">
    <location>
        <begin position="1256"/>
        <end position="1355"/>
    </location>
</feature>
<comment type="caution">
    <text evidence="9">The sequence shown here is derived from an EMBL/GenBank/DDBJ whole genome shotgun (WGS) entry which is preliminary data.</text>
</comment>
<dbReference type="Gene3D" id="3.30.565.10">
    <property type="entry name" value="Histidine kinase-like ATPase, C-terminal domain"/>
    <property type="match status" value="1"/>
</dbReference>
<dbReference type="Gene3D" id="1.10.10.60">
    <property type="entry name" value="Homeodomain-like"/>
    <property type="match status" value="1"/>
</dbReference>
<dbReference type="Pfam" id="PF07494">
    <property type="entry name" value="Reg_prop"/>
    <property type="match status" value="4"/>
</dbReference>
<keyword evidence="3" id="KW-0238">DNA-binding</keyword>
<dbReference type="SUPFAM" id="SSF63829">
    <property type="entry name" value="Calcium-dependent phosphotriesterase"/>
    <property type="match status" value="2"/>
</dbReference>
<evidence type="ECO:0000259" key="6">
    <source>
        <dbReference type="PROSITE" id="PS01124"/>
    </source>
</evidence>
<dbReference type="SUPFAM" id="SSF52172">
    <property type="entry name" value="CheY-like"/>
    <property type="match status" value="1"/>
</dbReference>
<dbReference type="InterPro" id="IPR018062">
    <property type="entry name" value="HTH_AraC-typ_CS"/>
</dbReference>
<feature type="domain" description="Histidine kinase" evidence="7">
    <location>
        <begin position="856"/>
        <end position="1068"/>
    </location>
</feature>
<dbReference type="Pfam" id="PF00512">
    <property type="entry name" value="HisKA"/>
    <property type="match status" value="1"/>
</dbReference>
<sequence>MCFRAMLIVERIITAEFGIKLVHLISKIRIEYFLYCLIFFWSVNAFAQDQITFRQLSVKDGLSQNSAIGVLQDSTGYLWIATQDGLNKYDGRKFTKYPFQFTDITRPDYSHLGKIYLDKKKQLWIIPTDNIPYKYDVESDVFQPMLDIDNAYSIFQDSNLNYWISTYGKELFFVNGISEEISKIIFEKPHQGIINDIVEIHSDTLLLLGENEFVKISIESKDSFFIQPEESAGKALQTNFSTLVAGNSGENYIGTHGKGLFIKKNESNQLDRMPTYSFEETLPTNLNILDLYLDSKNRLWVATYGQGLYMVNVETYKIIHFTNEKHNLRTLHYNDILCIYEDYLGTLWFGTDGAGLSYYDEYLEKFNSLTNSQTPENINIDVVRSLAVTRDSIVWTGTSGKGLTRFDQKNDIWKTFSQQNSALPSNRIMSLYINNNRDLWIGTQGNGLSILNADGTFDNYSEQTKITLSAKTIWDIYKDKNGHFWLATNENGLIQFDKKLGEIKKFNPLFSKDKFTISNSIRVITEDLNGDLWLGTDTNGVIKFNITEEIFTTSKIPEMKALSKNSIKSLFHDPNDILWIGTNGFGLNALDIKNDTVYGFTTTDGLANDVIYAILPDAAENLWLSSNKGITKFTPKSSWQKAPDIVNFNNYDGLATEFNTGAYFKDENENLYFGGLDGFYWFQPENIKDNTVLPKTTISSFEVLDETHSMDYETELESNENTLAFTFSCLQFSLPAKNQFQYRLLNYDDNWVSAGNNNYVRYTLLPPGDYEFQVKSSNYDGVWNETPETFSFSIKSPWYLTSFVKLVYFLLFCLLGLGIFCYLKWRLRMQLSLQLKEEEAERLQKLNDFKSNMYTDIAHEFKTPLTLISGPIDQKLSQGNLTDFDRANFSIVKRNTTRLTSLVDQLLELAKLEDGKINLNVSRGDLSLFMHIISQSFEYQAYLKDIAYTVTIDSMGEVWYDEDIIEKIATNLLSNALKYSPKNGVCIFSIESKGDFVNMHIKNTALNASQLQLEKLFTRFYQYDQYSEGMGVGLSLVKELVKVYGGTIEASLEGGEILYFMVKLPIIRSAFEVDAIREIKDNSKCIDIKSGILDIDYEASEGIKEALPILLIVEDHKEVRTFIKLALESKYRILEAENGKIGMEIALSQIPDIVLSDIRMPVQNGIQLCNALKIDERTSHIPIILLTASMGEEDELTGLTSGADDFVTKPFKITVLEQRIANLIAVRQALRNRYSQELILKPKDITVTPSDAVFLSKIQEILDQHLTDSEFNSAVFSKKAKMSRMQLHRKLQAYTGLTTSAFIKSQRLKLAADLLLKSDLTINEVAYSAGFNTPEYFMKSFKAHFQLTPSQFSEQKKP</sequence>
<dbReference type="SMART" id="SM00448">
    <property type="entry name" value="REC"/>
    <property type="match status" value="1"/>
</dbReference>
<dbReference type="EMBL" id="LAZR01000270">
    <property type="protein sequence ID" value="KKN78014.1"/>
    <property type="molecule type" value="Genomic_DNA"/>
</dbReference>
<dbReference type="InterPro" id="IPR013783">
    <property type="entry name" value="Ig-like_fold"/>
</dbReference>
<dbReference type="GO" id="GO:0003700">
    <property type="term" value="F:DNA-binding transcription factor activity"/>
    <property type="evidence" value="ECO:0007669"/>
    <property type="project" value="InterPro"/>
</dbReference>
<organism evidence="9">
    <name type="scientific">marine sediment metagenome</name>
    <dbReference type="NCBI Taxonomy" id="412755"/>
    <lineage>
        <taxon>unclassified sequences</taxon>
        <taxon>metagenomes</taxon>
        <taxon>ecological metagenomes</taxon>
    </lineage>
</organism>
<dbReference type="Gene3D" id="3.40.50.2300">
    <property type="match status" value="1"/>
</dbReference>
<gene>
    <name evidence="9" type="ORF">LCGC14_0354440</name>
</gene>
<evidence type="ECO:0000256" key="2">
    <source>
        <dbReference type="ARBA" id="ARBA00023015"/>
    </source>
</evidence>
<keyword evidence="4" id="KW-0804">Transcription</keyword>
<dbReference type="SMART" id="SM00387">
    <property type="entry name" value="HATPase_c"/>
    <property type="match status" value="1"/>
</dbReference>
<dbReference type="SUPFAM" id="SSF46689">
    <property type="entry name" value="Homeodomain-like"/>
    <property type="match status" value="1"/>
</dbReference>
<dbReference type="InterPro" id="IPR009057">
    <property type="entry name" value="Homeodomain-like_sf"/>
</dbReference>
<dbReference type="InterPro" id="IPR015943">
    <property type="entry name" value="WD40/YVTN_repeat-like_dom_sf"/>
</dbReference>
<dbReference type="CDD" id="cd00082">
    <property type="entry name" value="HisKA"/>
    <property type="match status" value="1"/>
</dbReference>
<dbReference type="InterPro" id="IPR001789">
    <property type="entry name" value="Sig_transdc_resp-reg_receiver"/>
</dbReference>
<dbReference type="SUPFAM" id="SSF55874">
    <property type="entry name" value="ATPase domain of HSP90 chaperone/DNA topoisomerase II/histidine kinase"/>
    <property type="match status" value="1"/>
</dbReference>
<evidence type="ECO:0000256" key="5">
    <source>
        <dbReference type="SAM" id="Phobius"/>
    </source>
</evidence>
<dbReference type="InterPro" id="IPR011123">
    <property type="entry name" value="Y_Y_Y"/>
</dbReference>
<evidence type="ECO:0000256" key="3">
    <source>
        <dbReference type="ARBA" id="ARBA00023125"/>
    </source>
</evidence>
<dbReference type="PROSITE" id="PS50110">
    <property type="entry name" value="RESPONSE_REGULATORY"/>
    <property type="match status" value="1"/>
</dbReference>
<dbReference type="Pfam" id="PF07495">
    <property type="entry name" value="Y_Y_Y"/>
    <property type="match status" value="1"/>
</dbReference>
<keyword evidence="2" id="KW-0805">Transcription regulation</keyword>
<dbReference type="InterPro" id="IPR018060">
    <property type="entry name" value="HTH_AraC"/>
</dbReference>
<dbReference type="Pfam" id="PF00072">
    <property type="entry name" value="Response_reg"/>
    <property type="match status" value="1"/>
</dbReference>
<dbReference type="Gene3D" id="2.60.40.10">
    <property type="entry name" value="Immunoglobulins"/>
    <property type="match status" value="1"/>
</dbReference>
<dbReference type="Pfam" id="PF02518">
    <property type="entry name" value="HATPase_c"/>
    <property type="match status" value="1"/>
</dbReference>
<dbReference type="GO" id="GO:0043565">
    <property type="term" value="F:sequence-specific DNA binding"/>
    <property type="evidence" value="ECO:0007669"/>
    <property type="project" value="InterPro"/>
</dbReference>
<protein>
    <recommendedName>
        <fullName evidence="10">Histidine kinase</fullName>
    </recommendedName>
</protein>
<reference evidence="9" key="1">
    <citation type="journal article" date="2015" name="Nature">
        <title>Complex archaea that bridge the gap between prokaryotes and eukaryotes.</title>
        <authorList>
            <person name="Spang A."/>
            <person name="Saw J.H."/>
            <person name="Jorgensen S.L."/>
            <person name="Zaremba-Niedzwiedzka K."/>
            <person name="Martijn J."/>
            <person name="Lind A.E."/>
            <person name="van Eijk R."/>
            <person name="Schleper C."/>
            <person name="Guy L."/>
            <person name="Ettema T.J."/>
        </authorList>
    </citation>
    <scope>NUCLEOTIDE SEQUENCE</scope>
</reference>
<evidence type="ECO:0000313" key="9">
    <source>
        <dbReference type="EMBL" id="KKN78014.1"/>
    </source>
</evidence>
<dbReference type="SMART" id="SM00388">
    <property type="entry name" value="HisKA"/>
    <property type="match status" value="1"/>
</dbReference>
<evidence type="ECO:0008006" key="10">
    <source>
        <dbReference type="Google" id="ProtNLM"/>
    </source>
</evidence>
<keyword evidence="5" id="KW-0472">Membrane</keyword>
<dbReference type="InterPro" id="IPR003661">
    <property type="entry name" value="HisK_dim/P_dom"/>
</dbReference>
<dbReference type="InterPro" id="IPR011006">
    <property type="entry name" value="CheY-like_superfamily"/>
</dbReference>
<evidence type="ECO:0000256" key="1">
    <source>
        <dbReference type="ARBA" id="ARBA00022553"/>
    </source>
</evidence>
<dbReference type="InterPro" id="IPR036097">
    <property type="entry name" value="HisK_dim/P_sf"/>
</dbReference>
<dbReference type="CDD" id="cd17574">
    <property type="entry name" value="REC_OmpR"/>
    <property type="match status" value="1"/>
</dbReference>